<name>A0A8J4XG72_CLAMG</name>
<gene>
    <name evidence="1" type="ORF">DAT39_002869</name>
</gene>
<reference evidence="1" key="1">
    <citation type="submission" date="2020-07" db="EMBL/GenBank/DDBJ databases">
        <title>Clarias magur genome sequencing, assembly and annotation.</title>
        <authorList>
            <person name="Kushwaha B."/>
            <person name="Kumar R."/>
            <person name="Das P."/>
            <person name="Joshi C.G."/>
            <person name="Kumar D."/>
            <person name="Nagpure N.S."/>
            <person name="Pandey M."/>
            <person name="Agarwal S."/>
            <person name="Srivastava S."/>
            <person name="Singh M."/>
            <person name="Sahoo L."/>
            <person name="Jayasankar P."/>
            <person name="Meher P.K."/>
            <person name="Koringa P.G."/>
            <person name="Iquebal M.A."/>
            <person name="Das S.P."/>
            <person name="Bit A."/>
            <person name="Patnaik S."/>
            <person name="Patel N."/>
            <person name="Shah T.M."/>
            <person name="Hinsu A."/>
            <person name="Jena J.K."/>
        </authorList>
    </citation>
    <scope>NUCLEOTIDE SEQUENCE</scope>
    <source>
        <strain evidence="1">CIFAMagur01</strain>
        <tissue evidence="1">Testis</tissue>
    </source>
</reference>
<evidence type="ECO:0000313" key="1">
    <source>
        <dbReference type="EMBL" id="KAF5907470.1"/>
    </source>
</evidence>
<protein>
    <submittedName>
        <fullName evidence="1">Uncharacterized protein</fullName>
    </submittedName>
</protein>
<keyword evidence="2" id="KW-1185">Reference proteome</keyword>
<proteinExistence type="predicted"/>
<accession>A0A8J4XG72</accession>
<comment type="caution">
    <text evidence="1">The sequence shown here is derived from an EMBL/GenBank/DDBJ whole genome shotgun (WGS) entry which is preliminary data.</text>
</comment>
<evidence type="ECO:0000313" key="2">
    <source>
        <dbReference type="Proteomes" id="UP000727407"/>
    </source>
</evidence>
<organism evidence="1 2">
    <name type="scientific">Clarias magur</name>
    <name type="common">Asian catfish</name>
    <name type="synonym">Macropteronotus magur</name>
    <dbReference type="NCBI Taxonomy" id="1594786"/>
    <lineage>
        <taxon>Eukaryota</taxon>
        <taxon>Metazoa</taxon>
        <taxon>Chordata</taxon>
        <taxon>Craniata</taxon>
        <taxon>Vertebrata</taxon>
        <taxon>Euteleostomi</taxon>
        <taxon>Actinopterygii</taxon>
        <taxon>Neopterygii</taxon>
        <taxon>Teleostei</taxon>
        <taxon>Ostariophysi</taxon>
        <taxon>Siluriformes</taxon>
        <taxon>Clariidae</taxon>
        <taxon>Clarias</taxon>
    </lineage>
</organism>
<dbReference type="EMBL" id="QNUK01000022">
    <property type="protein sequence ID" value="KAF5907470.1"/>
    <property type="molecule type" value="Genomic_DNA"/>
</dbReference>
<sequence>MCHLHFSPNSYYPMDKASLLYCDSEASFLKLISLVKNTQVLPATLITEICTCIVLLRHTRTHFLCVSVKPASTGRWVSSQRVPQLRSAEMRADKDKVGASMLGNMSHIRAIRRGVTAHPKHLRFIRNKRRQAPPPA</sequence>
<dbReference type="AlphaFoldDB" id="A0A8J4XG72"/>
<dbReference type="Proteomes" id="UP000727407">
    <property type="component" value="Unassembled WGS sequence"/>
</dbReference>